<evidence type="ECO:0000313" key="12">
    <source>
        <dbReference type="EMBL" id="MDR9895467.1"/>
    </source>
</evidence>
<dbReference type="Gene3D" id="1.20.120.1230">
    <property type="match status" value="1"/>
</dbReference>
<dbReference type="InterPro" id="IPR056736">
    <property type="entry name" value="SUS_EPBD"/>
</dbReference>
<gene>
    <name evidence="12" type="ORF">G7B40_012945</name>
</gene>
<protein>
    <recommendedName>
        <fullName evidence="3 7">Sucrose synthase</fullName>
        <ecNumber evidence="2 7">2.4.1.13</ecNumber>
    </recommendedName>
</protein>
<dbReference type="Gene3D" id="3.10.450.330">
    <property type="match status" value="1"/>
</dbReference>
<feature type="domain" description="Sucrose synthase first GT-B" evidence="9">
    <location>
        <begin position="268"/>
        <end position="560"/>
    </location>
</feature>
<dbReference type="GO" id="GO:0016157">
    <property type="term" value="F:sucrose synthase activity"/>
    <property type="evidence" value="ECO:0007669"/>
    <property type="project" value="UniProtKB-UniRule"/>
</dbReference>
<evidence type="ECO:0000313" key="13">
    <source>
        <dbReference type="Proteomes" id="UP000667802"/>
    </source>
</evidence>
<dbReference type="EMBL" id="JAALHA020000005">
    <property type="protein sequence ID" value="MDR9895467.1"/>
    <property type="molecule type" value="Genomic_DNA"/>
</dbReference>
<dbReference type="PANTHER" id="PTHR45839:SF7">
    <property type="entry name" value="SUCROSE SYNTHASE 1"/>
    <property type="match status" value="1"/>
</dbReference>
<dbReference type="Proteomes" id="UP000667802">
    <property type="component" value="Unassembled WGS sequence"/>
</dbReference>
<comment type="similarity">
    <text evidence="1">Belongs to the glycosyltransferase 1 family.</text>
</comment>
<keyword evidence="13" id="KW-1185">Reference proteome</keyword>
<dbReference type="InterPro" id="IPR000368">
    <property type="entry name" value="Sucrose_synth_GT-B1"/>
</dbReference>
<dbReference type="PANTHER" id="PTHR45839">
    <property type="match status" value="1"/>
</dbReference>
<sequence length="816" mass="94797">MSQLFKAVLDSEEKSDLRCFISELHQHPNKYLLRNEILNIYSEYCSKYQKPKEAYTSSRLGKLIYYTQEIIVQDLTLCFVIRPKIASQEVYRVTGDLSVEPMSVEELLDLRDSEALRPRGDRFVNRYHPQEGNILELDFNPFYDYSPVIRDPKNIGKGVQYLNRYLSSQLFEDRNQWLESLFMFLRLHQYNGTQLLISDYIQSQQQLSEQVKQAIAVLDNHDSELPYEKFRFELQTMGFEPGWGNTAARVKETLSLLDELIDSPDSQILEAFLSRIPIIFRIVLVSIHGWFGQEGVLGRPDTGGQVVYVLDQAKTLEKQLQEDAILAGLEGLNVEPKVIILTRLIPNSDGTLCNQRLEKVHDTENAWILRVPFREFNSKAAKDWISRFEIWPYLETFAIDAEKELLVEFQGKPDLIVGNYSDGNLAAFLLARRLKVTQCNIGHALEKSKYLFSNLYWQDLEDKYHFSLQFTADLLAMNAANFIITSTYQEIVGTESSLGQYESYKCFTMPDLYHVVSGIELFSPKFNIVPPGVNENYFFPYTRTEDRVESDRQRIEEMLFTLEDSTQIFGKLDDKSKRPLFSIARLDRIKNLTGLAESFGKSQQLQEYCNLILVAGKLRVEESDDHEERDEIVKLYNIIEKYNLQGKIRWLGVRLSKPDSGEIYRVIADHKGIFVQPALFEAFGLTILESMISGLPTFATQFGGPLEIIQDRVNGFYINPTNLEETSEKILDFVIKCEQNPKYWDEISHQAIERVFSTYTWRIHTSKLLSLARIYGFWNFTSKEKREDLLRYIEALFYLIYKPRSQQLLEQQASTI</sequence>
<dbReference type="InterPro" id="IPR012820">
    <property type="entry name" value="Sucrose_synthase_pln/cyn"/>
</dbReference>
<dbReference type="InterPro" id="IPR056735">
    <property type="entry name" value="SUS_N"/>
</dbReference>
<evidence type="ECO:0000256" key="6">
    <source>
        <dbReference type="ARBA" id="ARBA00049030"/>
    </source>
</evidence>
<dbReference type="AlphaFoldDB" id="A0AAP5I8D4"/>
<reference evidence="13" key="1">
    <citation type="journal article" date="2021" name="Science">
        <title>Hunting the eagle killer: A cyanobacterial neurotoxin causes vacuolar myelinopathy.</title>
        <authorList>
            <person name="Breinlinger S."/>
            <person name="Phillips T.J."/>
            <person name="Haram B.N."/>
            <person name="Mares J."/>
            <person name="Martinez Yerena J.A."/>
            <person name="Hrouzek P."/>
            <person name="Sobotka R."/>
            <person name="Henderson W.M."/>
            <person name="Schmieder P."/>
            <person name="Williams S.M."/>
            <person name="Lauderdale J.D."/>
            <person name="Wilde H.D."/>
            <person name="Gerrin W."/>
            <person name="Kust A."/>
            <person name="Washington J.W."/>
            <person name="Wagner C."/>
            <person name="Geier B."/>
            <person name="Liebeke M."/>
            <person name="Enke H."/>
            <person name="Niedermeyer T.H.J."/>
            <person name="Wilde S.B."/>
        </authorList>
    </citation>
    <scope>NUCLEOTIDE SEQUENCE [LARGE SCALE GENOMIC DNA]</scope>
    <source>
        <strain evidence="13">Thurmond2011</strain>
    </source>
</reference>
<dbReference type="GO" id="GO:0005985">
    <property type="term" value="P:sucrose metabolic process"/>
    <property type="evidence" value="ECO:0007669"/>
    <property type="project" value="UniProtKB-UniRule"/>
</dbReference>
<feature type="domain" description="Sucrose synthase EPBD" evidence="11">
    <location>
        <begin position="157"/>
        <end position="245"/>
    </location>
</feature>
<evidence type="ECO:0000259" key="8">
    <source>
        <dbReference type="Pfam" id="PF00534"/>
    </source>
</evidence>
<dbReference type="Pfam" id="PF00862">
    <property type="entry name" value="GT-B_Sucrose_synth"/>
    <property type="match status" value="1"/>
</dbReference>
<keyword evidence="4 12" id="KW-0328">Glycosyltransferase</keyword>
<evidence type="ECO:0000259" key="9">
    <source>
        <dbReference type="Pfam" id="PF00862"/>
    </source>
</evidence>
<comment type="catalytic activity">
    <reaction evidence="6">
        <text>an NDP-alpha-D-glucose + D-fructose = a ribonucleoside 5'-diphosphate + sucrose + H(+)</text>
        <dbReference type="Rhea" id="RHEA:16241"/>
        <dbReference type="ChEBI" id="CHEBI:15378"/>
        <dbReference type="ChEBI" id="CHEBI:17992"/>
        <dbReference type="ChEBI" id="CHEBI:37721"/>
        <dbReference type="ChEBI" id="CHEBI:57930"/>
        <dbReference type="ChEBI" id="CHEBI:76533"/>
        <dbReference type="EC" id="2.4.1.13"/>
    </reaction>
</comment>
<evidence type="ECO:0000259" key="10">
    <source>
        <dbReference type="Pfam" id="PF24861"/>
    </source>
</evidence>
<evidence type="ECO:0000256" key="3">
    <source>
        <dbReference type="ARBA" id="ARBA00020955"/>
    </source>
</evidence>
<dbReference type="EC" id="2.4.1.13" evidence="2 7"/>
<keyword evidence="5 12" id="KW-0808">Transferase</keyword>
<evidence type="ECO:0000256" key="1">
    <source>
        <dbReference type="ARBA" id="ARBA00006530"/>
    </source>
</evidence>
<feature type="domain" description="Sucrose synthase N-terminal" evidence="10">
    <location>
        <begin position="11"/>
        <end position="111"/>
    </location>
</feature>
<name>A0AAP5I8D4_9CYAN</name>
<dbReference type="Pfam" id="PF24862">
    <property type="entry name" value="SUS_EPBD"/>
    <property type="match status" value="1"/>
</dbReference>
<evidence type="ECO:0000259" key="11">
    <source>
        <dbReference type="Pfam" id="PF24862"/>
    </source>
</evidence>
<dbReference type="Pfam" id="PF24861">
    <property type="entry name" value="SUS_N"/>
    <property type="match status" value="1"/>
</dbReference>
<accession>A0AAP5I8D4</accession>
<feature type="domain" description="Glycosyl transferase family 1" evidence="8">
    <location>
        <begin position="573"/>
        <end position="745"/>
    </location>
</feature>
<dbReference type="SUPFAM" id="SSF53756">
    <property type="entry name" value="UDP-Glycosyltransferase/glycogen phosphorylase"/>
    <property type="match status" value="1"/>
</dbReference>
<dbReference type="InterPro" id="IPR001296">
    <property type="entry name" value="Glyco_trans_1"/>
</dbReference>
<dbReference type="RefSeq" id="WP_208350053.1">
    <property type="nucleotide sequence ID" value="NZ_JAALHA020000005.1"/>
</dbReference>
<evidence type="ECO:0000256" key="4">
    <source>
        <dbReference type="ARBA" id="ARBA00022676"/>
    </source>
</evidence>
<dbReference type="NCBIfam" id="TIGR02470">
    <property type="entry name" value="sucr_synth"/>
    <property type="match status" value="1"/>
</dbReference>
<evidence type="ECO:0000256" key="2">
    <source>
        <dbReference type="ARBA" id="ARBA00012540"/>
    </source>
</evidence>
<evidence type="ECO:0000256" key="7">
    <source>
        <dbReference type="NCBIfam" id="TIGR02470"/>
    </source>
</evidence>
<dbReference type="Pfam" id="PF00534">
    <property type="entry name" value="Glycos_transf_1"/>
    <property type="match status" value="1"/>
</dbReference>
<dbReference type="Gene3D" id="3.40.50.2000">
    <property type="entry name" value="Glycogen Phosphorylase B"/>
    <property type="match status" value="2"/>
</dbReference>
<organism evidence="12 13">
    <name type="scientific">Aetokthonos hydrillicola Thurmond2011</name>
    <dbReference type="NCBI Taxonomy" id="2712845"/>
    <lineage>
        <taxon>Bacteria</taxon>
        <taxon>Bacillati</taxon>
        <taxon>Cyanobacteriota</taxon>
        <taxon>Cyanophyceae</taxon>
        <taxon>Nostocales</taxon>
        <taxon>Hapalosiphonaceae</taxon>
        <taxon>Aetokthonos</taxon>
    </lineage>
</organism>
<comment type="caution">
    <text evidence="12">The sequence shown here is derived from an EMBL/GenBank/DDBJ whole genome shotgun (WGS) entry which is preliminary data.</text>
</comment>
<proteinExistence type="inferred from homology"/>
<evidence type="ECO:0000256" key="5">
    <source>
        <dbReference type="ARBA" id="ARBA00022679"/>
    </source>
</evidence>